<keyword evidence="4" id="KW-0964">Secreted</keyword>
<dbReference type="SUPFAM" id="SSF49478">
    <property type="entry name" value="Cna protein B-type domain"/>
    <property type="match status" value="5"/>
</dbReference>
<accession>A0A3D8TR40</accession>
<feature type="domain" description="SpaA-like prealbumin fold" evidence="12">
    <location>
        <begin position="853"/>
        <end position="933"/>
    </location>
</feature>
<evidence type="ECO:0000256" key="6">
    <source>
        <dbReference type="ARBA" id="ARBA00023088"/>
    </source>
</evidence>
<evidence type="ECO:0000256" key="3">
    <source>
        <dbReference type="ARBA" id="ARBA00022512"/>
    </source>
</evidence>
<feature type="domain" description="SpaA-like prealbumin fold" evidence="12">
    <location>
        <begin position="1049"/>
        <end position="1134"/>
    </location>
</feature>
<sequence>MHKAKLWKRASALFLMVAMLFTALPLQASAAASYGTFSFQRVGVPYQFDSSYPAPFGNNPNLREFFVYYVNQNNSGNLKQAYCIQYGVEVSTGSQLSRQDDYNEMNADQKELLNKVLIMGYNEQTGTKYGGTWAEETIATQAMVWMVSTGQYGTSWETRLVDALLANSPNARSIYNTMRNNVQNFSTIPSFAGAGQWTAPSHELKYNMVNGRYELTLTDTNGVLSQFDFAANGISFTRNGNQLTISTTNVLENALVTAYKTLPRGEYPTLINGSPEYWTHPTWQNLTSINVEGSPLQIPAVLKLSTEKIGHINLVKKSEDGVVGGLKFRITGNGVDKTVTTASDGTFLIENLVAGDYSISEVDTPNRYVVPKTQVVTVLPGRTTTVTFENVLKKFYIYITKTDTETGAAAQGDATLDGAVYEIYDASGNLVETITAEGNVARSSLLVLGTYHVYEKIPPKGYNLNEKPVTVTGDFDGQTVEIGRADTGIQDMVIKGQVVLAKFVDKPLTGDPNDGGLKTPLGGVDFTFTLVSTGEVACTITTDSDGYAITPLLPYGTYRVEEVKSSANDGYRLIEPFEVTIDTQAKIYKYILENTVFESEIKIIKKDAETGNTIPLAGTTFKIMDSTGEWVAQKINYPTPTVLTEYETAADGTLVLPLPLPAGDYWLYEVKAPYGYTVADEPIPFTVSSDNQSVLLEVVAENMPVKGTVTIEKLGEYLTGFSKAENEAHGDIFSPVYKVKGVPGTVYDIVAVTDIVTPDGTVRAEAGSVVQTLTTGADGRATSGELYLGQYQLVERSVPAGFVLDENPIPFELTYEDQHTALVPEMDWHQNERQKALVKLNKTAETLENQSYNPYPDIVFGLYSGVEFLNSKGDVVLAADSLLEIITLDEDGTGTITTDLPFAVYYVKELAAGNGYYLNGESYEFTLTHEDVTTPVVEIIVGGEDGIPNELMRGAIRITKAVEGDGSLEGFAFRIAGTTINGTPVEIVAETDANGEIHIPDMPLGEYEVTELANERTVGYILPDRQTVTVELGDPAELAFENLLIRGGFHLLKVDADDHDKRLDGAVFGLYTVDGDLLDEFTVEGGEYQRDGLLYGAYYLLEHEAPEGYELADHPFMFTINEHGEVIEIVAENERSTGGVRLVKTDEDGKRLRGAVFELYAAEGDELVGTYTSNRKGIITVNDLKYGDYYFVEKSAPDGFVLNTDPIPFTIDGTTTEGGTVLVELKATNEYARGGVRLIKADEGGERLQGAVFDLFAAEGDELIGTYTSNRRGIINVSGLLYGDYYFVEKSAPEGFELDSSPIKFTIDAKTTKGGKVVVELTATNKATPEPTGGVRLLKVDEDTKTTGLKGAVFELYRGNELVGTYTSDAKGVIELSGLPYGDYRFVEKTAPQGFELDSSPIKFTIDAKTTKDGTVLVELTATNKATPEVTGGVRLVKVDAANKDTTLKGAVFELYSGTTLVGTYTTNDKGVIEVTGLAYGDYRFVEKTAPDGFELDTTEIKFTVDATTTKDGTVLVELTATNKAKTDTPSTSKPSTSNPSTSTTTQTGKGDSPKTGDTSNLLLPIILLLGGAAGLTVALVKRRKTVGKGKPKK</sequence>
<dbReference type="Pfam" id="PF08341">
    <property type="entry name" value="TED"/>
    <property type="match status" value="1"/>
</dbReference>
<feature type="domain" description="Gram-positive cocci surface proteins LPxTG" evidence="10">
    <location>
        <begin position="1554"/>
        <end position="1586"/>
    </location>
</feature>
<feature type="domain" description="SpaA-like prealbumin fold" evidence="12">
    <location>
        <begin position="1139"/>
        <end position="1214"/>
    </location>
</feature>
<evidence type="ECO:0000256" key="8">
    <source>
        <dbReference type="SAM" id="Phobius"/>
    </source>
</evidence>
<comment type="subcellular location">
    <subcellularLocation>
        <location evidence="1">Secreted</location>
        <location evidence="1">Cell wall</location>
        <topology evidence="1">Peptidoglycan-anchor</topology>
    </subcellularLocation>
</comment>
<keyword evidence="14" id="KW-1185">Reference proteome</keyword>
<name>A0A3D8TR40_9LIST</name>
<evidence type="ECO:0000313" key="14">
    <source>
        <dbReference type="Proteomes" id="UP000257055"/>
    </source>
</evidence>
<feature type="domain" description="Thioester" evidence="11">
    <location>
        <begin position="81"/>
        <end position="182"/>
    </location>
</feature>
<feature type="domain" description="SpaA-like prealbumin fold" evidence="12">
    <location>
        <begin position="411"/>
        <end position="480"/>
    </location>
</feature>
<evidence type="ECO:0008006" key="15">
    <source>
        <dbReference type="Google" id="ProtNLM"/>
    </source>
</evidence>
<evidence type="ECO:0000256" key="4">
    <source>
        <dbReference type="ARBA" id="ARBA00022525"/>
    </source>
</evidence>
<evidence type="ECO:0000256" key="9">
    <source>
        <dbReference type="SAM" id="SignalP"/>
    </source>
</evidence>
<dbReference type="PANTHER" id="PTHR36108:SF13">
    <property type="entry name" value="COLOSSIN-B-RELATED"/>
    <property type="match status" value="1"/>
</dbReference>
<gene>
    <name evidence="13" type="ORF">UR08_07770</name>
</gene>
<dbReference type="InterPro" id="IPR013552">
    <property type="entry name" value="Thioester_dom"/>
</dbReference>
<feature type="compositionally biased region" description="Low complexity" evidence="7">
    <location>
        <begin position="1528"/>
        <end position="1551"/>
    </location>
</feature>
<feature type="domain" description="SpaA-like prealbumin fold" evidence="12">
    <location>
        <begin position="600"/>
        <end position="695"/>
    </location>
</feature>
<evidence type="ECO:0000256" key="2">
    <source>
        <dbReference type="ARBA" id="ARBA00007257"/>
    </source>
</evidence>
<keyword evidence="6" id="KW-0572">Peptidoglycan-anchor</keyword>
<comment type="caution">
    <text evidence="13">The sequence shown here is derived from an EMBL/GenBank/DDBJ whole genome shotgun (WGS) entry which is preliminary data.</text>
</comment>
<dbReference type="InterPro" id="IPR019931">
    <property type="entry name" value="LPXTG_anchor"/>
</dbReference>
<dbReference type="Pfam" id="PF17802">
    <property type="entry name" value="SpaA"/>
    <property type="match status" value="12"/>
</dbReference>
<comment type="similarity">
    <text evidence="2">Belongs to the serine-aspartate repeat-containing protein (SDr) family.</text>
</comment>
<keyword evidence="5 9" id="KW-0732">Signal</keyword>
<proteinExistence type="inferred from homology"/>
<dbReference type="Proteomes" id="UP000257055">
    <property type="component" value="Unassembled WGS sequence"/>
</dbReference>
<evidence type="ECO:0000313" key="13">
    <source>
        <dbReference type="EMBL" id="RDX00859.1"/>
    </source>
</evidence>
<protein>
    <recommendedName>
        <fullName evidence="15">Gram-positive cocci surface proteins LPxTG domain-containing protein</fullName>
    </recommendedName>
</protein>
<dbReference type="EMBL" id="LARY01000002">
    <property type="protein sequence ID" value="RDX00859.1"/>
    <property type="molecule type" value="Genomic_DNA"/>
</dbReference>
<feature type="domain" description="SpaA-like prealbumin fold" evidence="12">
    <location>
        <begin position="955"/>
        <end position="1039"/>
    </location>
</feature>
<reference evidence="14" key="1">
    <citation type="submission" date="2015-04" db="EMBL/GenBank/DDBJ databases">
        <authorList>
            <person name="Schardt J."/>
            <person name="Mueller-Herbst S."/>
            <person name="Scherer S."/>
            <person name="Huptas C."/>
        </authorList>
    </citation>
    <scope>NUCLEOTIDE SEQUENCE [LARGE SCALE GENOMIC DNA]</scope>
    <source>
        <strain evidence="14">Kiel-L1</strain>
    </source>
</reference>
<feature type="domain" description="SpaA-like prealbumin fold" evidence="12">
    <location>
        <begin position="518"/>
        <end position="589"/>
    </location>
</feature>
<dbReference type="InterPro" id="IPR041033">
    <property type="entry name" value="SpaA_PFL_dom_1"/>
</dbReference>
<dbReference type="Gene3D" id="2.60.40.10">
    <property type="entry name" value="Immunoglobulins"/>
    <property type="match status" value="12"/>
</dbReference>
<evidence type="ECO:0000259" key="12">
    <source>
        <dbReference type="Pfam" id="PF17802"/>
    </source>
</evidence>
<feature type="region of interest" description="Disordered" evidence="7">
    <location>
        <begin position="1525"/>
        <end position="1557"/>
    </location>
</feature>
<feature type="signal peptide" evidence="9">
    <location>
        <begin position="1"/>
        <end position="30"/>
    </location>
</feature>
<evidence type="ECO:0000259" key="10">
    <source>
        <dbReference type="Pfam" id="PF00746"/>
    </source>
</evidence>
<keyword evidence="8" id="KW-0472">Membrane</keyword>
<dbReference type="Pfam" id="PF00746">
    <property type="entry name" value="Gram_pos_anchor"/>
    <property type="match status" value="1"/>
</dbReference>
<feature type="chain" id="PRO_5017738474" description="Gram-positive cocci surface proteins LPxTG domain-containing protein" evidence="9">
    <location>
        <begin position="31"/>
        <end position="1594"/>
    </location>
</feature>
<keyword evidence="3" id="KW-0134">Cell wall</keyword>
<feature type="domain" description="SpaA-like prealbumin fold" evidence="12">
    <location>
        <begin position="311"/>
        <end position="390"/>
    </location>
</feature>
<keyword evidence="8" id="KW-1133">Transmembrane helix</keyword>
<dbReference type="NCBIfam" id="TIGR01167">
    <property type="entry name" value="LPXTG_anchor"/>
    <property type="match status" value="1"/>
</dbReference>
<feature type="domain" description="SpaA-like prealbumin fold" evidence="12">
    <location>
        <begin position="1433"/>
        <end position="1510"/>
    </location>
</feature>
<dbReference type="PANTHER" id="PTHR36108">
    <property type="entry name" value="COLOSSIN-B-RELATED"/>
    <property type="match status" value="1"/>
</dbReference>
<feature type="domain" description="SpaA-like prealbumin fold" evidence="12">
    <location>
        <begin position="765"/>
        <end position="818"/>
    </location>
</feature>
<organism evidence="13 14">
    <name type="scientific">Listeria kieliensis</name>
    <dbReference type="NCBI Taxonomy" id="1621700"/>
    <lineage>
        <taxon>Bacteria</taxon>
        <taxon>Bacillati</taxon>
        <taxon>Bacillota</taxon>
        <taxon>Bacilli</taxon>
        <taxon>Bacillales</taxon>
        <taxon>Listeriaceae</taxon>
        <taxon>Listeria</taxon>
    </lineage>
</organism>
<evidence type="ECO:0000256" key="5">
    <source>
        <dbReference type="ARBA" id="ARBA00022729"/>
    </source>
</evidence>
<dbReference type="InterPro" id="IPR013783">
    <property type="entry name" value="Ig-like_fold"/>
</dbReference>
<dbReference type="SUPFAM" id="SSF117074">
    <property type="entry name" value="Hypothetical protein PA1324"/>
    <property type="match status" value="1"/>
</dbReference>
<feature type="domain" description="SpaA-like prealbumin fold" evidence="12">
    <location>
        <begin position="1334"/>
        <end position="1411"/>
    </location>
</feature>
<feature type="domain" description="SpaA-like prealbumin fold" evidence="12">
    <location>
        <begin position="1235"/>
        <end position="1311"/>
    </location>
</feature>
<evidence type="ECO:0000259" key="11">
    <source>
        <dbReference type="Pfam" id="PF08341"/>
    </source>
</evidence>
<feature type="transmembrane region" description="Helical" evidence="8">
    <location>
        <begin position="1562"/>
        <end position="1581"/>
    </location>
</feature>
<dbReference type="RefSeq" id="WP_115753105.1">
    <property type="nucleotide sequence ID" value="NZ_LARY01000002.1"/>
</dbReference>
<evidence type="ECO:0000256" key="1">
    <source>
        <dbReference type="ARBA" id="ARBA00004168"/>
    </source>
</evidence>
<keyword evidence="8" id="KW-0812">Transmembrane</keyword>
<evidence type="ECO:0000256" key="7">
    <source>
        <dbReference type="SAM" id="MobiDB-lite"/>
    </source>
</evidence>